<accession>A0ACC3D0F7</accession>
<keyword evidence="2" id="KW-1185">Reference proteome</keyword>
<evidence type="ECO:0000313" key="1">
    <source>
        <dbReference type="EMBL" id="KAK3059838.1"/>
    </source>
</evidence>
<proteinExistence type="predicted"/>
<gene>
    <name evidence="1" type="ORF">LTS18_009945</name>
</gene>
<comment type="caution">
    <text evidence="1">The sequence shown here is derived from an EMBL/GenBank/DDBJ whole genome shotgun (WGS) entry which is preliminary data.</text>
</comment>
<organism evidence="1 2">
    <name type="scientific">Coniosporium uncinatum</name>
    <dbReference type="NCBI Taxonomy" id="93489"/>
    <lineage>
        <taxon>Eukaryota</taxon>
        <taxon>Fungi</taxon>
        <taxon>Dikarya</taxon>
        <taxon>Ascomycota</taxon>
        <taxon>Pezizomycotina</taxon>
        <taxon>Dothideomycetes</taxon>
        <taxon>Dothideomycetes incertae sedis</taxon>
        <taxon>Coniosporium</taxon>
    </lineage>
</organism>
<sequence length="120" mass="13395">MSRPSRSPSKSPKRRALGELTPNARTTSKSASAWRKQTPKTTDDISPLKRQQALTPKDIIAMRDSMTERSPASGHKRSFSEYERDLRRDRESGHVGRKVDKSTTQSPAHAAPETLAPVRT</sequence>
<evidence type="ECO:0000313" key="2">
    <source>
        <dbReference type="Proteomes" id="UP001186974"/>
    </source>
</evidence>
<name>A0ACC3D0F7_9PEZI</name>
<protein>
    <submittedName>
        <fullName evidence="1">Uncharacterized protein</fullName>
    </submittedName>
</protein>
<dbReference type="EMBL" id="JAWDJW010009070">
    <property type="protein sequence ID" value="KAK3059838.1"/>
    <property type="molecule type" value="Genomic_DNA"/>
</dbReference>
<dbReference type="Proteomes" id="UP001186974">
    <property type="component" value="Unassembled WGS sequence"/>
</dbReference>
<reference evidence="1" key="1">
    <citation type="submission" date="2024-09" db="EMBL/GenBank/DDBJ databases">
        <title>Black Yeasts Isolated from many extreme environments.</title>
        <authorList>
            <person name="Coleine C."/>
            <person name="Stajich J.E."/>
            <person name="Selbmann L."/>
        </authorList>
    </citation>
    <scope>NUCLEOTIDE SEQUENCE</scope>
    <source>
        <strain evidence="1">CCFEE 5737</strain>
    </source>
</reference>